<organism evidence="1 2">
    <name type="scientific">Rhododendron simsii</name>
    <name type="common">Sims's rhododendron</name>
    <dbReference type="NCBI Taxonomy" id="118357"/>
    <lineage>
        <taxon>Eukaryota</taxon>
        <taxon>Viridiplantae</taxon>
        <taxon>Streptophyta</taxon>
        <taxon>Embryophyta</taxon>
        <taxon>Tracheophyta</taxon>
        <taxon>Spermatophyta</taxon>
        <taxon>Magnoliopsida</taxon>
        <taxon>eudicotyledons</taxon>
        <taxon>Gunneridae</taxon>
        <taxon>Pentapetalae</taxon>
        <taxon>asterids</taxon>
        <taxon>Ericales</taxon>
        <taxon>Ericaceae</taxon>
        <taxon>Ericoideae</taxon>
        <taxon>Rhodoreae</taxon>
        <taxon>Rhododendron</taxon>
    </lineage>
</organism>
<comment type="caution">
    <text evidence="1">The sequence shown here is derived from an EMBL/GenBank/DDBJ whole genome shotgun (WGS) entry which is preliminary data.</text>
</comment>
<gene>
    <name evidence="1" type="ORF">RHSIM_Rhsim08G0182600</name>
</gene>
<dbReference type="OrthoDB" id="10457457at2759"/>
<dbReference type="EMBL" id="WJXA01000008">
    <property type="protein sequence ID" value="KAF7135173.1"/>
    <property type="molecule type" value="Genomic_DNA"/>
</dbReference>
<name>A0A834LG12_RHOSS</name>
<sequence>MAQIGRRQEFQQIFEDEFDTALQIDSVLVLFICPMPSITATASATDDDVNDIRSFRIYVLHHVKPTVIVDEVHRRVVLARP</sequence>
<dbReference type="Proteomes" id="UP000626092">
    <property type="component" value="Unassembled WGS sequence"/>
</dbReference>
<proteinExistence type="predicted"/>
<reference evidence="1" key="1">
    <citation type="submission" date="2019-11" db="EMBL/GenBank/DDBJ databases">
        <authorList>
            <person name="Liu Y."/>
            <person name="Hou J."/>
            <person name="Li T.-Q."/>
            <person name="Guan C.-H."/>
            <person name="Wu X."/>
            <person name="Wu H.-Z."/>
            <person name="Ling F."/>
            <person name="Zhang R."/>
            <person name="Shi X.-G."/>
            <person name="Ren J.-P."/>
            <person name="Chen E.-F."/>
            <person name="Sun J.-M."/>
        </authorList>
    </citation>
    <scope>NUCLEOTIDE SEQUENCE</scope>
    <source>
        <strain evidence="1">Adult_tree_wgs_1</strain>
        <tissue evidence="1">Leaves</tissue>
    </source>
</reference>
<dbReference type="AlphaFoldDB" id="A0A834LG12"/>
<evidence type="ECO:0000313" key="1">
    <source>
        <dbReference type="EMBL" id="KAF7135173.1"/>
    </source>
</evidence>
<protein>
    <submittedName>
        <fullName evidence="1">Uncharacterized protein</fullName>
    </submittedName>
</protein>
<keyword evidence="2" id="KW-1185">Reference proteome</keyword>
<evidence type="ECO:0000313" key="2">
    <source>
        <dbReference type="Proteomes" id="UP000626092"/>
    </source>
</evidence>
<accession>A0A834LG12</accession>